<dbReference type="InterPro" id="IPR017850">
    <property type="entry name" value="Alkaline_phosphatase_core_sf"/>
</dbReference>
<reference evidence="1 2" key="1">
    <citation type="journal article" date="2016" name="Sci. Rep.">
        <title>Metabolic traits of an uncultured archaeal lineage -MSBL1- from brine pools of the Red Sea.</title>
        <authorList>
            <person name="Mwirichia R."/>
            <person name="Alam I."/>
            <person name="Rashid M."/>
            <person name="Vinu M."/>
            <person name="Ba-Alawi W."/>
            <person name="Anthony Kamau A."/>
            <person name="Kamanda Ngugi D."/>
            <person name="Goker M."/>
            <person name="Klenk H.P."/>
            <person name="Bajic V."/>
            <person name="Stingl U."/>
        </authorList>
    </citation>
    <scope>NUCLEOTIDE SEQUENCE [LARGE SCALE GENOMIC DNA]</scope>
    <source>
        <strain evidence="1">SCGC-AAA382M17</strain>
    </source>
</reference>
<sequence>MDTVLPKKIGKETRKTKARNPKKRLISHFMQPHYPYLNLGIAKGGISKSKSFVKEQSERENWLNKSLKNLVGRIGDELLGRERMVKYGRWINKTLKGGNETAGNISYIIENYGEEKLKGFYRKNLEFALKECQKLSDRLPGKIVITADHGELLGEDGKYSHPPTLKHPILREVPWFEVSNTKK</sequence>
<dbReference type="Proteomes" id="UP000070633">
    <property type="component" value="Unassembled WGS sequence"/>
</dbReference>
<dbReference type="EMBL" id="LHYI01000018">
    <property type="protein sequence ID" value="KXB08440.1"/>
    <property type="molecule type" value="Genomic_DNA"/>
</dbReference>
<evidence type="ECO:0000313" key="2">
    <source>
        <dbReference type="Proteomes" id="UP000070633"/>
    </source>
</evidence>
<protein>
    <submittedName>
        <fullName evidence="1">Uncharacterized protein</fullName>
    </submittedName>
</protein>
<organism evidence="1 2">
    <name type="scientific">candidate division MSBL1 archaeon SCGC-AAA382M17</name>
    <dbReference type="NCBI Taxonomy" id="1698284"/>
    <lineage>
        <taxon>Archaea</taxon>
        <taxon>Methanobacteriati</taxon>
        <taxon>Methanobacteriota</taxon>
        <taxon>candidate division MSBL1</taxon>
    </lineage>
</organism>
<comment type="caution">
    <text evidence="1">The sequence shown here is derived from an EMBL/GenBank/DDBJ whole genome shotgun (WGS) entry which is preliminary data.</text>
</comment>
<keyword evidence="2" id="KW-1185">Reference proteome</keyword>
<name>A0ABR5TJP3_9EURY</name>
<proteinExistence type="predicted"/>
<dbReference type="Gene3D" id="3.40.720.10">
    <property type="entry name" value="Alkaline Phosphatase, subunit A"/>
    <property type="match status" value="1"/>
</dbReference>
<accession>A0ABR5TJP3</accession>
<gene>
    <name evidence="1" type="ORF">AKJ55_01030</name>
</gene>
<evidence type="ECO:0000313" key="1">
    <source>
        <dbReference type="EMBL" id="KXB08440.1"/>
    </source>
</evidence>